<evidence type="ECO:0000313" key="1">
    <source>
        <dbReference type="EMBL" id="KAF0704028.1"/>
    </source>
</evidence>
<dbReference type="VEuPathDB" id="FungiDB:H257_14125"/>
<dbReference type="PANTHER" id="PTHR47169:SF2">
    <property type="entry name" value="OS01G0541250 PROTEIN"/>
    <property type="match status" value="1"/>
</dbReference>
<proteinExistence type="predicted"/>
<organism evidence="1 2">
    <name type="scientific">Aphanomyces astaci</name>
    <name type="common">Crayfish plague agent</name>
    <dbReference type="NCBI Taxonomy" id="112090"/>
    <lineage>
        <taxon>Eukaryota</taxon>
        <taxon>Sar</taxon>
        <taxon>Stramenopiles</taxon>
        <taxon>Oomycota</taxon>
        <taxon>Saprolegniomycetes</taxon>
        <taxon>Saprolegniales</taxon>
        <taxon>Verrucalvaceae</taxon>
        <taxon>Aphanomyces</taxon>
    </lineage>
</organism>
<dbReference type="Proteomes" id="UP000469452">
    <property type="component" value="Unassembled WGS sequence"/>
</dbReference>
<name>A0A6A4Z367_APHAT</name>
<accession>A0A6A4Z367</accession>
<dbReference type="InterPro" id="IPR036397">
    <property type="entry name" value="RNaseH_sf"/>
</dbReference>
<dbReference type="AlphaFoldDB" id="A0A6A4Z367"/>
<gene>
    <name evidence="1" type="ORF">AaE_015142</name>
</gene>
<protein>
    <recommendedName>
        <fullName evidence="3">Tc1-like transposase DDE domain-containing protein</fullName>
    </recommendedName>
</protein>
<sequence>MNDFVHVDEKWFYLTKVKRKYYVYDDEEVAARTVKSKSFITKVMFLAAVARPRYDYHAKKMWDGKVGVWPFVQVAPALRSSKNRPKGTPVTVPVTVDSKVYFDAVVNKVVPAILAKFPGGRDRGNVSIQQDNASPHKCVTTELLHAQGVRGIVVVNQPPNSPDFNVLDLGFFNSIQSLQYQKATRSIEELIDAVESAFYELPADTLAKTFVITLQNVMEKSIEIHGSNEYKLPHMRKDASKYLTVMCITSSAMLLATRAH</sequence>
<evidence type="ECO:0008006" key="3">
    <source>
        <dbReference type="Google" id="ProtNLM"/>
    </source>
</evidence>
<reference evidence="1 2" key="1">
    <citation type="submission" date="2019-06" db="EMBL/GenBank/DDBJ databases">
        <title>Genomics analysis of Aphanomyces spp. identifies a new class of oomycete effector associated with host adaptation.</title>
        <authorList>
            <person name="Gaulin E."/>
        </authorList>
    </citation>
    <scope>NUCLEOTIDE SEQUENCE [LARGE SCALE GENOMIC DNA]</scope>
    <source>
        <strain evidence="1 2">E</strain>
    </source>
</reference>
<evidence type="ECO:0000313" key="2">
    <source>
        <dbReference type="Proteomes" id="UP000469452"/>
    </source>
</evidence>
<dbReference type="GO" id="GO:0003676">
    <property type="term" value="F:nucleic acid binding"/>
    <property type="evidence" value="ECO:0007669"/>
    <property type="project" value="InterPro"/>
</dbReference>
<dbReference type="PANTHER" id="PTHR47169">
    <property type="entry name" value="OS01G0541250 PROTEIN"/>
    <property type="match status" value="1"/>
</dbReference>
<comment type="caution">
    <text evidence="1">The sequence shown here is derived from an EMBL/GenBank/DDBJ whole genome shotgun (WGS) entry which is preliminary data.</text>
</comment>
<dbReference type="EMBL" id="VJMI01020538">
    <property type="protein sequence ID" value="KAF0704028.1"/>
    <property type="molecule type" value="Genomic_DNA"/>
</dbReference>
<dbReference type="Gene3D" id="3.30.420.10">
    <property type="entry name" value="Ribonuclease H-like superfamily/Ribonuclease H"/>
    <property type="match status" value="1"/>
</dbReference>